<dbReference type="Proteomes" id="UP000004776">
    <property type="component" value="Unassembled WGS sequence"/>
</dbReference>
<proteinExistence type="predicted"/>
<sequence>MNEAVINTGKPDNHIIIRAHRFCRRGRFWRLALARLFLP</sequence>
<gene>
    <name evidence="1" type="ORF">LTSEURB_1960</name>
</gene>
<organism evidence="1 2">
    <name type="scientific">Salmonella enterica subsp. enterica serovar Urbana str. R8-2977</name>
    <dbReference type="NCBI Taxonomy" id="913084"/>
    <lineage>
        <taxon>Bacteria</taxon>
        <taxon>Pseudomonadati</taxon>
        <taxon>Pseudomonadota</taxon>
        <taxon>Gammaproteobacteria</taxon>
        <taxon>Enterobacterales</taxon>
        <taxon>Enterobacteriaceae</taxon>
        <taxon>Salmonella</taxon>
    </lineage>
</organism>
<reference evidence="1 2" key="1">
    <citation type="journal article" date="2011" name="BMC Genomics">
        <title>Genome sequencing reveals diversification of virulence factor content and possible host adaptation in distinct subpopulations of Salmonella enterica.</title>
        <authorList>
            <person name="den Bakker H.C."/>
            <person name="Moreno Switt A.I."/>
            <person name="Govoni G."/>
            <person name="Cummings C.A."/>
            <person name="Ranieri M.L."/>
            <person name="Degoricija L."/>
            <person name="Hoelzer K."/>
            <person name="Rodriguez-Rivera L.D."/>
            <person name="Brown S."/>
            <person name="Bolchacova E."/>
            <person name="Furtado M.R."/>
            <person name="Wiedmann M."/>
        </authorList>
    </citation>
    <scope>NUCLEOTIDE SEQUENCE [LARGE SCALE GENOMIC DNA]</scope>
    <source>
        <strain evidence="1 2">R8-2977</strain>
    </source>
</reference>
<accession>G5RUE1</accession>
<evidence type="ECO:0000313" key="2">
    <source>
        <dbReference type="Proteomes" id="UP000004776"/>
    </source>
</evidence>
<evidence type="ECO:0000313" key="1">
    <source>
        <dbReference type="EMBL" id="EHD04365.1"/>
    </source>
</evidence>
<comment type="caution">
    <text evidence="1">The sequence shown here is derived from an EMBL/GenBank/DDBJ whole genome shotgun (WGS) entry which is preliminary data.</text>
</comment>
<dbReference type="AlphaFoldDB" id="G5RUE1"/>
<feature type="non-terminal residue" evidence="1">
    <location>
        <position position="39"/>
    </location>
</feature>
<protein>
    <submittedName>
        <fullName evidence="1">Uncharacterized protein</fullName>
    </submittedName>
</protein>
<dbReference type="EMBL" id="AFCW01000774">
    <property type="protein sequence ID" value="EHD04365.1"/>
    <property type="molecule type" value="Genomic_DNA"/>
</dbReference>
<name>G5RUE1_SALET</name>